<evidence type="ECO:0000313" key="2">
    <source>
        <dbReference type="EMBL" id="SDI59276.1"/>
    </source>
</evidence>
<dbReference type="OrthoDB" id="5942536at2"/>
<dbReference type="EMBL" id="FNDS01000012">
    <property type="protein sequence ID" value="SDI59276.1"/>
    <property type="molecule type" value="Genomic_DNA"/>
</dbReference>
<keyword evidence="1" id="KW-0472">Membrane</keyword>
<dbReference type="AlphaFoldDB" id="A0A1G8LUE5"/>
<proteinExistence type="predicted"/>
<organism evidence="2 3">
    <name type="scientific">Pseudomonas panipatensis</name>
    <dbReference type="NCBI Taxonomy" id="428992"/>
    <lineage>
        <taxon>Bacteria</taxon>
        <taxon>Pseudomonadati</taxon>
        <taxon>Pseudomonadota</taxon>
        <taxon>Gammaproteobacteria</taxon>
        <taxon>Pseudomonadales</taxon>
        <taxon>Pseudomonadaceae</taxon>
        <taxon>Pseudomonas</taxon>
    </lineage>
</organism>
<dbReference type="Proteomes" id="UP000199636">
    <property type="component" value="Unassembled WGS sequence"/>
</dbReference>
<name>A0A1G8LUE5_9PSED</name>
<feature type="transmembrane region" description="Helical" evidence="1">
    <location>
        <begin position="68"/>
        <end position="88"/>
    </location>
</feature>
<reference evidence="3" key="1">
    <citation type="submission" date="2016-10" db="EMBL/GenBank/DDBJ databases">
        <authorList>
            <person name="Varghese N."/>
            <person name="Submissions S."/>
        </authorList>
    </citation>
    <scope>NUCLEOTIDE SEQUENCE [LARGE SCALE GENOMIC DNA]</scope>
    <source>
        <strain evidence="3">CCM 7469</strain>
    </source>
</reference>
<feature type="transmembrane region" description="Helical" evidence="1">
    <location>
        <begin position="192"/>
        <end position="214"/>
    </location>
</feature>
<feature type="transmembrane region" description="Helical" evidence="1">
    <location>
        <begin position="347"/>
        <end position="366"/>
    </location>
</feature>
<evidence type="ECO:0000256" key="1">
    <source>
        <dbReference type="SAM" id="Phobius"/>
    </source>
</evidence>
<accession>A0A1G8LUE5</accession>
<dbReference type="STRING" id="428992.SAMN05216272_11296"/>
<dbReference type="RefSeq" id="WP_090267373.1">
    <property type="nucleotide sequence ID" value="NZ_FNDS01000012.1"/>
</dbReference>
<evidence type="ECO:0008006" key="4">
    <source>
        <dbReference type="Google" id="ProtNLM"/>
    </source>
</evidence>
<protein>
    <recommendedName>
        <fullName evidence="4">Glycosyltransferase RgtA/B/C/D-like domain-containing protein</fullName>
    </recommendedName>
</protein>
<feature type="transmembrane region" description="Helical" evidence="1">
    <location>
        <begin position="152"/>
        <end position="172"/>
    </location>
</feature>
<keyword evidence="3" id="KW-1185">Reference proteome</keyword>
<feature type="transmembrane region" description="Helical" evidence="1">
    <location>
        <begin position="100"/>
        <end position="118"/>
    </location>
</feature>
<feature type="transmembrane region" description="Helical" evidence="1">
    <location>
        <begin position="301"/>
        <end position="327"/>
    </location>
</feature>
<sequence>MVVMFTWWTARFTLANSYFIADDYDHFQLAGALPFEEFLLTPIDVHFVPLHRLFSYLLLKLAPLNFSLAVWLLIAFQLASLLMLYRVLEKVRKGPWNPPLVLLCACNSALLHLIIWWSAGIHRLPYVLLTLVSLFFYLRYRERQRPIELIGCFLSAMIALGFYSKAVLIPFYVLALEFCLSWREALKAWRRYVPGAVLLLLSLAYVGWYLKFAPVQRSDVSTSPDVALEITVAFFRVLMNLVLLRELSQWGLVEALVVLCWSALILVTCLRKRENVIYWLALLGVLALNFLLIAGSSRGQLLGAFLAGALRYYYEVFFLAAIFLCLILNPVPDESRGAAQRVQSKTWSAAVLMFCLIYPLAAYHAAKEAFAHTTGPVHKQASRYMRTLLASLDALPAGSVQVAEGNLPLYVYGDWLKVAKPYSQILPLRYPNMRFVPHEQAQYEIDPQGQVSALAPH</sequence>
<feature type="transmembrane region" description="Helical" evidence="1">
    <location>
        <begin position="124"/>
        <end position="140"/>
    </location>
</feature>
<keyword evidence="1" id="KW-0812">Transmembrane</keyword>
<keyword evidence="1" id="KW-1133">Transmembrane helix</keyword>
<evidence type="ECO:0000313" key="3">
    <source>
        <dbReference type="Proteomes" id="UP000199636"/>
    </source>
</evidence>
<gene>
    <name evidence="2" type="ORF">SAMN05216272_11296</name>
</gene>
<feature type="transmembrane region" description="Helical" evidence="1">
    <location>
        <begin position="276"/>
        <end position="295"/>
    </location>
</feature>